<accession>A0A3G8ZP42</accession>
<gene>
    <name evidence="1" type="ORF">EH165_12850</name>
</gene>
<dbReference type="Proteomes" id="UP000268084">
    <property type="component" value="Chromosome"/>
</dbReference>
<evidence type="ECO:0000313" key="2">
    <source>
        <dbReference type="Proteomes" id="UP000268084"/>
    </source>
</evidence>
<reference evidence="1 2" key="1">
    <citation type="submission" date="2018-11" db="EMBL/GenBank/DDBJ databases">
        <authorList>
            <person name="Da X."/>
        </authorList>
    </citation>
    <scope>NUCLEOTIDE SEQUENCE [LARGE SCALE GENOMIC DNA]</scope>
    <source>
        <strain evidence="1 2">S14-144</strain>
    </source>
</reference>
<organism evidence="1 2">
    <name type="scientific">Nakamurella antarctica</name>
    <dbReference type="NCBI Taxonomy" id="1902245"/>
    <lineage>
        <taxon>Bacteria</taxon>
        <taxon>Bacillati</taxon>
        <taxon>Actinomycetota</taxon>
        <taxon>Actinomycetes</taxon>
        <taxon>Nakamurellales</taxon>
        <taxon>Nakamurellaceae</taxon>
        <taxon>Nakamurella</taxon>
    </lineage>
</organism>
<dbReference type="AlphaFoldDB" id="A0A3G8ZP42"/>
<dbReference type="EMBL" id="CP034170">
    <property type="protein sequence ID" value="AZI58898.1"/>
    <property type="molecule type" value="Genomic_DNA"/>
</dbReference>
<proteinExistence type="predicted"/>
<dbReference type="RefSeq" id="WP_124799802.1">
    <property type="nucleotide sequence ID" value="NZ_CP034170.1"/>
</dbReference>
<dbReference type="SUPFAM" id="SSF52540">
    <property type="entry name" value="P-loop containing nucleoside triphosphate hydrolases"/>
    <property type="match status" value="1"/>
</dbReference>
<dbReference type="Pfam" id="PF13481">
    <property type="entry name" value="AAA_25"/>
    <property type="match status" value="1"/>
</dbReference>
<dbReference type="InterPro" id="IPR027417">
    <property type="entry name" value="P-loop_NTPase"/>
</dbReference>
<protein>
    <submittedName>
        <fullName evidence="1">AAA family ATPase</fullName>
    </submittedName>
</protein>
<keyword evidence="2" id="KW-1185">Reference proteome</keyword>
<evidence type="ECO:0000313" key="1">
    <source>
        <dbReference type="EMBL" id="AZI58898.1"/>
    </source>
</evidence>
<dbReference type="OrthoDB" id="4926055at2"/>
<name>A0A3G8ZP42_9ACTN</name>
<dbReference type="Gene3D" id="3.40.50.300">
    <property type="entry name" value="P-loop containing nucleotide triphosphate hydrolases"/>
    <property type="match status" value="1"/>
</dbReference>
<dbReference type="KEGG" id="nak:EH165_12850"/>
<reference evidence="1 2" key="2">
    <citation type="submission" date="2018-12" db="EMBL/GenBank/DDBJ databases">
        <title>Nakamurella antarcticus sp. nov., isolated from Antarctica South Shetland Islands soil.</title>
        <authorList>
            <person name="Peng F."/>
        </authorList>
    </citation>
    <scope>NUCLEOTIDE SEQUENCE [LARGE SCALE GENOMIC DNA]</scope>
    <source>
        <strain evidence="1 2">S14-144</strain>
    </source>
</reference>
<sequence>MTRPEIARLPLNDVIAARDVQPTNVTWLWPGRLPAGKLTMLDGDPGTGKSTLALEICARLSVGGSWPDGGTAPLGASLILTAEDDLADTVVPRLIAARANLDNVHMWTDSPAGGGGGRSVQFPTDLDDLRHRITYVGARLVVVDVLMAYLSDAIDAHKDQSVRLVMRGLTRVAADTGAAMLLLRHPTKTIGSSALHRGGGSVGIIGAARAGLQVVLDPATPETRLLSVTKSSYSKKAVTLKYNLVAHPSGVASVEWLGTDNRSADDIVNPSIFDSREVTATKWLRSYLGGQAGPFDAAPIIKEAAAEGIGEATLRRARLTLKIESRKVQQQWVWSWIDTSKPTGAVLPSTVHEAL</sequence>